<dbReference type="Proteomes" id="UP000255508">
    <property type="component" value="Unassembled WGS sequence"/>
</dbReference>
<name>A0A370DW70_9GAMM</name>
<gene>
    <name evidence="2" type="ORF">DIZ79_10315</name>
</gene>
<dbReference type="Gene3D" id="1.10.4080.10">
    <property type="entry name" value="ADP-ribosylation/Crystallin J1"/>
    <property type="match status" value="1"/>
</dbReference>
<dbReference type="GO" id="GO:0046872">
    <property type="term" value="F:metal ion binding"/>
    <property type="evidence" value="ECO:0007669"/>
    <property type="project" value="UniProtKB-KW"/>
</dbReference>
<evidence type="ECO:0000313" key="3">
    <source>
        <dbReference type="Proteomes" id="UP000255508"/>
    </source>
</evidence>
<dbReference type="Pfam" id="PF03747">
    <property type="entry name" value="ADP_ribosyl_GH"/>
    <property type="match status" value="1"/>
</dbReference>
<evidence type="ECO:0000313" key="2">
    <source>
        <dbReference type="EMBL" id="RDH90013.1"/>
    </source>
</evidence>
<feature type="binding site" evidence="1">
    <location>
        <position position="68"/>
    </location>
    <ligand>
        <name>Mg(2+)</name>
        <dbReference type="ChEBI" id="CHEBI:18420"/>
        <label>1</label>
    </ligand>
</feature>
<proteinExistence type="predicted"/>
<protein>
    <submittedName>
        <fullName evidence="2">Uncharacterized protein</fullName>
    </submittedName>
</protein>
<feature type="binding site" evidence="1">
    <location>
        <position position="69"/>
    </location>
    <ligand>
        <name>Mg(2+)</name>
        <dbReference type="ChEBI" id="CHEBI:18420"/>
        <label>1</label>
    </ligand>
</feature>
<organism evidence="2 3">
    <name type="scientific">endosymbiont of Lamellibrachia luymesi</name>
    <dbReference type="NCBI Taxonomy" id="2200907"/>
    <lineage>
        <taxon>Bacteria</taxon>
        <taxon>Pseudomonadati</taxon>
        <taxon>Pseudomonadota</taxon>
        <taxon>Gammaproteobacteria</taxon>
        <taxon>sulfur-oxidizing symbionts</taxon>
    </lineage>
</organism>
<feature type="non-terminal residue" evidence="2">
    <location>
        <position position="203"/>
    </location>
</feature>
<feature type="binding site" evidence="1">
    <location>
        <position position="70"/>
    </location>
    <ligand>
        <name>Mg(2+)</name>
        <dbReference type="ChEBI" id="CHEBI:18420"/>
        <label>1</label>
    </ligand>
</feature>
<dbReference type="SUPFAM" id="SSF101478">
    <property type="entry name" value="ADP-ribosylglycohydrolase"/>
    <property type="match status" value="1"/>
</dbReference>
<keyword evidence="1" id="KW-0460">Magnesium</keyword>
<dbReference type="EMBL" id="QFXD01000184">
    <property type="protein sequence ID" value="RDH90013.1"/>
    <property type="molecule type" value="Genomic_DNA"/>
</dbReference>
<dbReference type="AlphaFoldDB" id="A0A370DW70"/>
<accession>A0A370DW70</accession>
<reference evidence="2 3" key="1">
    <citation type="journal article" date="2018" name="ISME J.">
        <title>Endosymbiont genomes yield clues of tubeworm success.</title>
        <authorList>
            <person name="Li Y."/>
            <person name="Liles M.R."/>
            <person name="Halanych K.M."/>
        </authorList>
    </citation>
    <scope>NUCLEOTIDE SEQUENCE [LARGE SCALE GENOMIC DNA]</scope>
    <source>
        <strain evidence="2">A1422</strain>
    </source>
</reference>
<keyword evidence="1" id="KW-0479">Metal-binding</keyword>
<dbReference type="InterPro" id="IPR036705">
    <property type="entry name" value="Ribosyl_crysJ1_sf"/>
</dbReference>
<evidence type="ECO:0000256" key="1">
    <source>
        <dbReference type="PIRSR" id="PIRSR605502-1"/>
    </source>
</evidence>
<comment type="caution">
    <text evidence="2">The sequence shown here is derived from an EMBL/GenBank/DDBJ whole genome shotgun (WGS) entry which is preliminary data.</text>
</comment>
<sequence>MNDRAIATQYSALWSAYGDALGFITELTDKKGLKWRTGLNRVDHTVKWQRRIGGRFGLVLDLPVGCYSDDTQLRLATARAINSNGRFDAESFAKIELTVWPSYALGAGRASKAAAANLGRGNVNWFSNFYETAQTSYLNSGGNGVAMRIQPHVWASADLRDYSGLAMEILRNGICTHGHPRALAGAVLHGWFLAETLRSRSIP</sequence>
<dbReference type="InterPro" id="IPR005502">
    <property type="entry name" value="Ribosyl_crysJ1"/>
</dbReference>
<comment type="cofactor">
    <cofactor evidence="1">
        <name>Mg(2+)</name>
        <dbReference type="ChEBI" id="CHEBI:18420"/>
    </cofactor>
    <text evidence="1">Binds 2 magnesium ions per subunit.</text>
</comment>